<dbReference type="InterPro" id="IPR036116">
    <property type="entry name" value="FN3_sf"/>
</dbReference>
<dbReference type="OrthoDB" id="663485at2"/>
<dbReference type="Proteomes" id="UP000001208">
    <property type="component" value="Chromosome"/>
</dbReference>
<gene>
    <name evidence="3" type="ordered locus">Ctha_1991</name>
</gene>
<dbReference type="Pfam" id="PF18962">
    <property type="entry name" value="Por_Secre_tail"/>
    <property type="match status" value="1"/>
</dbReference>
<keyword evidence="4" id="KW-1185">Reference proteome</keyword>
<dbReference type="InterPro" id="IPR013783">
    <property type="entry name" value="Ig-like_fold"/>
</dbReference>
<organism evidence="3 4">
    <name type="scientific">Chloroherpeton thalassium (strain ATCC 35110 / GB-78)</name>
    <dbReference type="NCBI Taxonomy" id="517418"/>
    <lineage>
        <taxon>Bacteria</taxon>
        <taxon>Pseudomonadati</taxon>
        <taxon>Chlorobiota</taxon>
        <taxon>Chlorobiia</taxon>
        <taxon>Chlorobiales</taxon>
        <taxon>Chloroherpetonaceae</taxon>
        <taxon>Chloroherpeton</taxon>
    </lineage>
</organism>
<dbReference type="AlphaFoldDB" id="B3QUU4"/>
<dbReference type="EMBL" id="CP001100">
    <property type="protein sequence ID" value="ACF14445.1"/>
    <property type="molecule type" value="Genomic_DNA"/>
</dbReference>
<keyword evidence="1" id="KW-0732">Signal</keyword>
<evidence type="ECO:0000259" key="2">
    <source>
        <dbReference type="PROSITE" id="PS50853"/>
    </source>
</evidence>
<feature type="signal peptide" evidence="1">
    <location>
        <begin position="1"/>
        <end position="19"/>
    </location>
</feature>
<dbReference type="RefSeq" id="WP_012500528.1">
    <property type="nucleotide sequence ID" value="NC_011026.1"/>
</dbReference>
<evidence type="ECO:0000256" key="1">
    <source>
        <dbReference type="SAM" id="SignalP"/>
    </source>
</evidence>
<dbReference type="CDD" id="cd00063">
    <property type="entry name" value="FN3"/>
    <property type="match status" value="1"/>
</dbReference>
<proteinExistence type="predicted"/>
<protein>
    <submittedName>
        <fullName evidence="3">Fibronectin type III domain protein</fullName>
    </submittedName>
</protein>
<feature type="chain" id="PRO_5002797678" evidence="1">
    <location>
        <begin position="20"/>
        <end position="692"/>
    </location>
</feature>
<evidence type="ECO:0000313" key="4">
    <source>
        <dbReference type="Proteomes" id="UP000001208"/>
    </source>
</evidence>
<evidence type="ECO:0000313" key="3">
    <source>
        <dbReference type="EMBL" id="ACF14445.1"/>
    </source>
</evidence>
<dbReference type="InterPro" id="IPR026444">
    <property type="entry name" value="Secre_tail"/>
</dbReference>
<dbReference type="PROSITE" id="PS50853">
    <property type="entry name" value="FN3"/>
    <property type="match status" value="1"/>
</dbReference>
<sequence>MKKLLLSVFALFVSLNMSAQTKSAGGNSDGTGVSAGNAPVPQVNIAVTTPAKATLPFSESFESGNYDDWVNNGGTYSVTNAVSQDGSYSLTSSTQGSFVGLTRYFESGSQPTYASAYIRSGSTTASNAYFTMTGEARTGGESDVFFFYAKGNGPLTMIGDAANQNVSYNADQWYHIEVKNIDWTNKQFDYYVDGNLIQADMGFRGNTMNECYGIHVFNYTSGVTAYWDNIYVGVGESSGSTPATPDTLIATASSQSQIDLSWSGSSDKFRVLKKTGSSSSDETDGDVVYEGTNTSASATGLAANSTYFFTVFGMNTAGDAFSDSSKKAVASTDPEPDSTGTNGQAGFLAGEADSTNTFAGLGIEIKFTDPSDTDGYLDIRKIFSAPAAGSLPGSAEVAAGGSIVPAIMYELHFWKVTNNDLSSFVYEIIISLDGISGIGDPEQLCVFKRTNSGDAWTDAVASGVSIVYDSDRNALIISGLTSFSEFAIGSAGGDNPLPVELTSFSGTSTTAGVALNWKTASETDNAGFVLYRNGVKIASYQDATALKGQGTTSNATSYSFVDSDVELGESYTYKLTSVDNSGEIYEYSETVSVEIRETVESETKATEYALDQNYPNPFNPSTTIRFSLKEAGKVTFRVFDMLGREVYREVKQGQAGENPPIVFEGTKLNSGVYFYQINANGYSETKKMMLLK</sequence>
<dbReference type="NCBIfam" id="TIGR04183">
    <property type="entry name" value="Por_Secre_tail"/>
    <property type="match status" value="1"/>
</dbReference>
<name>B3QUU4_CHLT3</name>
<dbReference type="Gene3D" id="2.60.40.10">
    <property type="entry name" value="Immunoglobulins"/>
    <property type="match status" value="2"/>
</dbReference>
<dbReference type="SMART" id="SM00060">
    <property type="entry name" value="FN3"/>
    <property type="match status" value="2"/>
</dbReference>
<feature type="domain" description="Fibronectin type-III" evidence="2">
    <location>
        <begin position="244"/>
        <end position="335"/>
    </location>
</feature>
<dbReference type="eggNOG" id="COG4733">
    <property type="taxonomic scope" value="Bacteria"/>
</dbReference>
<dbReference type="STRING" id="517418.Ctha_1991"/>
<accession>B3QUU4</accession>
<dbReference type="InterPro" id="IPR003961">
    <property type="entry name" value="FN3_dom"/>
</dbReference>
<dbReference type="KEGG" id="cts:Ctha_1991"/>
<reference evidence="3 4" key="1">
    <citation type="submission" date="2008-06" db="EMBL/GenBank/DDBJ databases">
        <title>Complete sequence of Chloroherpeton thalassium ATCC 35110.</title>
        <authorList>
            <consortium name="US DOE Joint Genome Institute"/>
            <person name="Lucas S."/>
            <person name="Copeland A."/>
            <person name="Lapidus A."/>
            <person name="Glavina del Rio T."/>
            <person name="Dalin E."/>
            <person name="Tice H."/>
            <person name="Bruce D."/>
            <person name="Goodwin L."/>
            <person name="Pitluck S."/>
            <person name="Schmutz J."/>
            <person name="Larimer F."/>
            <person name="Land M."/>
            <person name="Hauser L."/>
            <person name="Kyrpides N."/>
            <person name="Mikhailova N."/>
            <person name="Liu Z."/>
            <person name="Li T."/>
            <person name="Zhao F."/>
            <person name="Overmann J."/>
            <person name="Bryant D.A."/>
            <person name="Richardson P."/>
        </authorList>
    </citation>
    <scope>NUCLEOTIDE SEQUENCE [LARGE SCALE GENOMIC DNA]</scope>
    <source>
        <strain evidence="4">ATCC 35110 / GB-78</strain>
    </source>
</reference>
<dbReference type="HOGENOM" id="CLU_397773_0_0_10"/>
<dbReference type="SUPFAM" id="SSF49265">
    <property type="entry name" value="Fibronectin type III"/>
    <property type="match status" value="1"/>
</dbReference>